<dbReference type="SUPFAM" id="SSF55961">
    <property type="entry name" value="Bet v1-like"/>
    <property type="match status" value="1"/>
</dbReference>
<name>A0A2T7FY98_9RHOB</name>
<dbReference type="InterPro" id="IPR013538">
    <property type="entry name" value="ASHA1/2-like_C"/>
</dbReference>
<dbReference type="Gene3D" id="3.30.530.20">
    <property type="match status" value="1"/>
</dbReference>
<dbReference type="AlphaFoldDB" id="A0A2T7FY98"/>
<dbReference type="OrthoDB" id="9805228at2"/>
<dbReference type="Proteomes" id="UP000244817">
    <property type="component" value="Unassembled WGS sequence"/>
</dbReference>
<evidence type="ECO:0000259" key="2">
    <source>
        <dbReference type="Pfam" id="PF08327"/>
    </source>
</evidence>
<evidence type="ECO:0000313" key="3">
    <source>
        <dbReference type="EMBL" id="PVA07141.1"/>
    </source>
</evidence>
<evidence type="ECO:0000313" key="4">
    <source>
        <dbReference type="Proteomes" id="UP000244817"/>
    </source>
</evidence>
<gene>
    <name evidence="3" type="ORF">DC363_04605</name>
</gene>
<dbReference type="Pfam" id="PF08327">
    <property type="entry name" value="AHSA1"/>
    <property type="match status" value="1"/>
</dbReference>
<feature type="domain" description="Activator of Hsp90 ATPase homologue 1/2-like C-terminal" evidence="2">
    <location>
        <begin position="22"/>
        <end position="157"/>
    </location>
</feature>
<organism evidence="3 4">
    <name type="scientific">Thalassorhabdomicrobium marinisediminis</name>
    <dbReference type="NCBI Taxonomy" id="2170577"/>
    <lineage>
        <taxon>Bacteria</taxon>
        <taxon>Pseudomonadati</taxon>
        <taxon>Pseudomonadota</taxon>
        <taxon>Alphaproteobacteria</taxon>
        <taxon>Rhodobacterales</taxon>
        <taxon>Paracoccaceae</taxon>
        <taxon>Thalassorhabdomicrobium</taxon>
    </lineage>
</organism>
<dbReference type="RefSeq" id="WP_108639970.1">
    <property type="nucleotide sequence ID" value="NZ_QCYG01000003.1"/>
</dbReference>
<comment type="similarity">
    <text evidence="1">Belongs to the AHA1 family.</text>
</comment>
<dbReference type="CDD" id="cd08896">
    <property type="entry name" value="SRPBCC_CalC_Aha1-like_3"/>
    <property type="match status" value="1"/>
</dbReference>
<evidence type="ECO:0000256" key="1">
    <source>
        <dbReference type="ARBA" id="ARBA00006817"/>
    </source>
</evidence>
<comment type="caution">
    <text evidence="3">The sequence shown here is derived from an EMBL/GenBank/DDBJ whole genome shotgun (WGS) entry which is preliminary data.</text>
</comment>
<reference evidence="3 4" key="1">
    <citation type="submission" date="2018-04" db="EMBL/GenBank/DDBJ databases">
        <title>Pelagivirga bohaiensis gen. nov., sp. nov., a bacterium isolated from the Bohai Sea.</title>
        <authorList>
            <person name="Ji X."/>
        </authorList>
    </citation>
    <scope>NUCLEOTIDE SEQUENCE [LARGE SCALE GENOMIC DNA]</scope>
    <source>
        <strain evidence="3 4">BH-SD16</strain>
    </source>
</reference>
<proteinExistence type="inferred from homology"/>
<dbReference type="EMBL" id="QCYG01000003">
    <property type="protein sequence ID" value="PVA07141.1"/>
    <property type="molecule type" value="Genomic_DNA"/>
</dbReference>
<protein>
    <submittedName>
        <fullName evidence="3">Polyketide cyclase</fullName>
    </submittedName>
</protein>
<accession>A0A2T7FY98</accession>
<sequence>MTDFQPPPFDPARDLQLEQHIKARPETIWRCWAEPELFKQWFTPKPVEVTRVDNDLRPGGRAFTEMKLPDGTLMPNDGCFVLVEAPRLIVMTDSMTQGFRPTGQGFMTAIITLTPDDAGTLYRVQVLHAEPDARERHEKMGFHDGWGTTARQLADLAASLG</sequence>
<keyword evidence="4" id="KW-1185">Reference proteome</keyword>
<dbReference type="InterPro" id="IPR023393">
    <property type="entry name" value="START-like_dom_sf"/>
</dbReference>